<evidence type="ECO:0000313" key="4">
    <source>
        <dbReference type="EMBL" id="KAJ8029261.1"/>
    </source>
</evidence>
<feature type="region of interest" description="Disordered" evidence="1">
    <location>
        <begin position="1227"/>
        <end position="1563"/>
    </location>
</feature>
<evidence type="ECO:0000256" key="1">
    <source>
        <dbReference type="SAM" id="MobiDB-lite"/>
    </source>
</evidence>
<feature type="compositionally biased region" description="Basic and acidic residues" evidence="1">
    <location>
        <begin position="1552"/>
        <end position="1561"/>
    </location>
</feature>
<keyword evidence="5" id="KW-1185">Reference proteome</keyword>
<name>A0A9Q1BMB4_HOLLE</name>
<feature type="compositionally biased region" description="Acidic residues" evidence="1">
    <location>
        <begin position="892"/>
        <end position="909"/>
    </location>
</feature>
<feature type="region of interest" description="Disordered" evidence="1">
    <location>
        <begin position="1030"/>
        <end position="1053"/>
    </location>
</feature>
<feature type="compositionally biased region" description="Low complexity" evidence="1">
    <location>
        <begin position="977"/>
        <end position="988"/>
    </location>
</feature>
<dbReference type="OrthoDB" id="5812172at2759"/>
<dbReference type="GO" id="GO:0033314">
    <property type="term" value="P:mitotic DNA replication checkpoint signaling"/>
    <property type="evidence" value="ECO:0007669"/>
    <property type="project" value="InterPro"/>
</dbReference>
<dbReference type="GO" id="GO:0030174">
    <property type="term" value="P:regulation of DNA-templated DNA replication initiation"/>
    <property type="evidence" value="ECO:0007669"/>
    <property type="project" value="TreeGrafter"/>
</dbReference>
<proteinExistence type="predicted"/>
<feature type="region of interest" description="Disordered" evidence="1">
    <location>
        <begin position="870"/>
        <end position="909"/>
    </location>
</feature>
<feature type="region of interest" description="Disordered" evidence="1">
    <location>
        <begin position="676"/>
        <end position="702"/>
    </location>
</feature>
<feature type="compositionally biased region" description="Basic and acidic residues" evidence="1">
    <location>
        <begin position="1591"/>
        <end position="1603"/>
    </location>
</feature>
<feature type="compositionally biased region" description="Basic and acidic residues" evidence="1">
    <location>
        <begin position="1299"/>
        <end position="1309"/>
    </location>
</feature>
<dbReference type="Pfam" id="PF21855">
    <property type="entry name" value="Treslin_STD"/>
    <property type="match status" value="1"/>
</dbReference>
<dbReference type="GO" id="GO:0010212">
    <property type="term" value="P:response to ionizing radiation"/>
    <property type="evidence" value="ECO:0007669"/>
    <property type="project" value="InterPro"/>
</dbReference>
<protein>
    <submittedName>
        <fullName evidence="4">Treslin</fullName>
    </submittedName>
</protein>
<feature type="region of interest" description="Disordered" evidence="1">
    <location>
        <begin position="1761"/>
        <end position="1784"/>
    </location>
</feature>
<feature type="compositionally biased region" description="Basic and acidic residues" evidence="1">
    <location>
        <begin position="1326"/>
        <end position="1336"/>
    </location>
</feature>
<feature type="region of interest" description="Disordered" evidence="1">
    <location>
        <begin position="1071"/>
        <end position="1098"/>
    </location>
</feature>
<feature type="region of interest" description="Disordered" evidence="1">
    <location>
        <begin position="1575"/>
        <end position="1721"/>
    </location>
</feature>
<dbReference type="PANTHER" id="PTHR21556">
    <property type="entry name" value="TRESLIN"/>
    <property type="match status" value="1"/>
</dbReference>
<evidence type="ECO:0000313" key="5">
    <source>
        <dbReference type="Proteomes" id="UP001152320"/>
    </source>
</evidence>
<evidence type="ECO:0000259" key="2">
    <source>
        <dbReference type="Pfam" id="PF21854"/>
    </source>
</evidence>
<dbReference type="InterPro" id="IPR053920">
    <property type="entry name" value="Treslin_STD"/>
</dbReference>
<dbReference type="PANTHER" id="PTHR21556:SF2">
    <property type="entry name" value="TRESLIN"/>
    <property type="match status" value="1"/>
</dbReference>
<dbReference type="Proteomes" id="UP001152320">
    <property type="component" value="Chromosome 14"/>
</dbReference>
<feature type="compositionally biased region" description="Polar residues" evidence="1">
    <location>
        <begin position="1701"/>
        <end position="1716"/>
    </location>
</feature>
<feature type="domain" description="Treslin N-terminal" evidence="2">
    <location>
        <begin position="12"/>
        <end position="191"/>
    </location>
</feature>
<dbReference type="InterPro" id="IPR026153">
    <property type="entry name" value="Treslin"/>
</dbReference>
<feature type="compositionally biased region" description="Low complexity" evidence="1">
    <location>
        <begin position="1493"/>
        <end position="1509"/>
    </location>
</feature>
<feature type="compositionally biased region" description="Basic and acidic residues" evidence="1">
    <location>
        <begin position="1246"/>
        <end position="1257"/>
    </location>
</feature>
<accession>A0A9Q1BMB4</accession>
<dbReference type="GO" id="GO:0005634">
    <property type="term" value="C:nucleus"/>
    <property type="evidence" value="ECO:0007669"/>
    <property type="project" value="InterPro"/>
</dbReference>
<organism evidence="4 5">
    <name type="scientific">Holothuria leucospilota</name>
    <name type="common">Black long sea cucumber</name>
    <name type="synonym">Mertensiothuria leucospilota</name>
    <dbReference type="NCBI Taxonomy" id="206669"/>
    <lineage>
        <taxon>Eukaryota</taxon>
        <taxon>Metazoa</taxon>
        <taxon>Echinodermata</taxon>
        <taxon>Eleutherozoa</taxon>
        <taxon>Echinozoa</taxon>
        <taxon>Holothuroidea</taxon>
        <taxon>Aspidochirotacea</taxon>
        <taxon>Aspidochirotida</taxon>
        <taxon>Holothuriidae</taxon>
        <taxon>Holothuria</taxon>
    </lineage>
</organism>
<reference evidence="4" key="1">
    <citation type="submission" date="2021-10" db="EMBL/GenBank/DDBJ databases">
        <title>Tropical sea cucumber genome reveals ecological adaptation and Cuvierian tubules defense mechanism.</title>
        <authorList>
            <person name="Chen T."/>
        </authorList>
    </citation>
    <scope>NUCLEOTIDE SEQUENCE</scope>
    <source>
        <strain evidence="4">Nanhai2018</strain>
        <tissue evidence="4">Muscle</tissue>
    </source>
</reference>
<feature type="compositionally biased region" description="Polar residues" evidence="1">
    <location>
        <begin position="1394"/>
        <end position="1416"/>
    </location>
</feature>
<feature type="compositionally biased region" description="Low complexity" evidence="1">
    <location>
        <begin position="1383"/>
        <end position="1393"/>
    </location>
</feature>
<feature type="compositionally biased region" description="Polar residues" evidence="1">
    <location>
        <begin position="1258"/>
        <end position="1285"/>
    </location>
</feature>
<evidence type="ECO:0000259" key="3">
    <source>
        <dbReference type="Pfam" id="PF21855"/>
    </source>
</evidence>
<feature type="compositionally biased region" description="Polar residues" evidence="1">
    <location>
        <begin position="1623"/>
        <end position="1644"/>
    </location>
</feature>
<feature type="compositionally biased region" description="Polar residues" evidence="1">
    <location>
        <begin position="1526"/>
        <end position="1536"/>
    </location>
</feature>
<dbReference type="GO" id="GO:0006260">
    <property type="term" value="P:DNA replication"/>
    <property type="evidence" value="ECO:0007669"/>
    <property type="project" value="InterPro"/>
</dbReference>
<sequence>MDARTIQKQGIQVVFLIDTNQFYENRGNKKLLNNAFRAISISVLRMLTYLANREDIERSKFAWGCQFFKIPSNTHFYSRRSAFREFTRNAFEDFEKQLEEEIFLSGKQKTNQKQEGFEVSPAFSLKYALHDASLEYRWDELVLASPQKVVKHYTRKSGVTKSSENDLQTKFVFALLPCPLTSGDLECFCEHRSQFTTSFLKRTLINTGKQDSYLFDSLKASLFWLDTRNLWSSKATPEQDRPSEVLTENQDGYNLINETLSLVRGGVISINCLTNIGSLESSSISQLLHDRETSLSSHPSSRVGIKNPSSAVRSTVPQKTESVLQNSAPTVSPALPYSSCLNYYTVQQFSTDDYGKVSTIGEDGIIVLLLDLRDVSSSPKCHIKLQNLWKSPEARMECLVEAEVKNSLNSSPSISLSWPQSDGLAGTTVEMKNGQIQSETEQIEKAQTPAIPEDHRAFILAIVPKELLTLELYQSSQVFSCLGLEIPKETGDNPGPAEGNCSLSKWFEQMLFRLCQKKFLLVLHLFDCFAVLEPLTPVMASIRVIHSTKVMTLEKSLAFDGVPFSGSEERYKEEETSEKKELSALLGEDLKDMESFKNKFEKSAVKCPLELNLHKDSKSLKSFSPNCFEPWYRDLPSRGVSAKFLEQLVSLPEYLLLDESVNLDSALSQLKQLYKSEQNLPPSQEKEKEDAEKSNTTETAKQNVIQGKSKVILQQYKPRTLSIVKRIRRVETTRPKDSPRKTKFNQKEVNVPFVPDKEFSSEEDLIAYVQEAYAAAISVATSSLSCAQQIISLTVHFFKEHRQDSTDISITEIVKNFLRKNLLQSNAELITKYSKADAVDGKVFRMREAQLQSLLRFELEVAFPTAADQKGQGKVKSEEDGEEKEEARDVSSEEDADEESELPEEVQETVDDVRKTSFSILIFISQMLSSIPILGDYEELLTFLDEIVLPSYSDTIPYLVKAVFEELGHPVPDHLMSPASSKPSSVKRPSSHQSIRSWGSMDTAPAASTRSRSWARHPSLSDFGQKRLIIQPQKAKIKQPTKKQTDAETEARKARRNLFSESNKLTRRESVAVMEGISQPRRQSPRKQAQRDKQSKVLKTRVVRETPGKRQVSQALLLQARRARKLEERFIGRSLSPTKEVIEESPVKPLLGSVPRLFHPPVKKQLPFYSEDKGKSRHDKLQEARHFTARITGPSPVETTDIVKKVQMKKSPARSFLKEVCTPSTLGSLGRLRSGAPNIDLGGSPELKRKDVDEQTSNREQSSEGATFSTKESNMNTKSEMLSQRTPKKKLNLQEDDEVRAILQKDLDGKVQNTIPESDVETDGEEVLKSKQEQHPPKRTTLRTNLKRMFDGAAKRCPEAEIKEENEGEVAGESQEVVSDMTGKSFSGSSSGSAHIQEQGTQECLSASISPGSQEDASARTPAAKKRKINKSDSPRLQILQAVAKTGPTSRTPSPRRKAAELLASPEMFKQWPRRKLRSTTPSPKGIFRGQKSKGSSAGKASGKKQSLGIQGNDNKLSRRDLGARSKTSLNFTEQTGTDKDGRQRPVLGKDSSNEDLERHFSFTSDDDEIEFIKINRTKSCDSMGRTISSDGERCSKDGERESNSFSPVFSGSQSSAEVASPPTDQSPFKSPASRTRSKTPSKNCKQEGKSESPVFSFVSTPNSSGIKLTLRKQYLSPGENREKVANKSSSTNDRGGASVSGDSQSELEGTSSHFSSENDEVFSSLCNDELKQKTLSTPPGSSGKMNCKLSTKGLYDLLHSPFAGSPGHRMKPKQTISVSRKRTRKVVIHDKVL</sequence>
<dbReference type="EMBL" id="JAIZAY010000014">
    <property type="protein sequence ID" value="KAJ8029261.1"/>
    <property type="molecule type" value="Genomic_DNA"/>
</dbReference>
<feature type="domain" description="Treslin STD" evidence="3">
    <location>
        <begin position="763"/>
        <end position="871"/>
    </location>
</feature>
<feature type="compositionally biased region" description="Basic and acidic residues" evidence="1">
    <location>
        <begin position="1043"/>
        <end position="1052"/>
    </location>
</feature>
<dbReference type="Pfam" id="PF21854">
    <property type="entry name" value="Treslin_N"/>
    <property type="match status" value="1"/>
</dbReference>
<gene>
    <name evidence="4" type="ORF">HOLleu_28614</name>
</gene>
<dbReference type="InterPro" id="IPR053919">
    <property type="entry name" value="Treslin_N"/>
</dbReference>
<dbReference type="GO" id="GO:0003682">
    <property type="term" value="F:chromatin binding"/>
    <property type="evidence" value="ECO:0007669"/>
    <property type="project" value="TreeGrafter"/>
</dbReference>
<feature type="compositionally biased region" description="Polar residues" evidence="1">
    <location>
        <begin position="1658"/>
        <end position="1667"/>
    </location>
</feature>
<comment type="caution">
    <text evidence="4">The sequence shown here is derived from an EMBL/GenBank/DDBJ whole genome shotgun (WGS) entry which is preliminary data.</text>
</comment>
<dbReference type="GO" id="GO:0007095">
    <property type="term" value="P:mitotic G2 DNA damage checkpoint signaling"/>
    <property type="evidence" value="ECO:0007669"/>
    <property type="project" value="TreeGrafter"/>
</dbReference>
<feature type="compositionally biased region" description="Low complexity" evidence="1">
    <location>
        <begin position="1604"/>
        <end position="1616"/>
    </location>
</feature>
<feature type="compositionally biased region" description="Basic and acidic residues" evidence="1">
    <location>
        <begin position="684"/>
        <end position="695"/>
    </location>
</feature>
<feature type="region of interest" description="Disordered" evidence="1">
    <location>
        <begin position="974"/>
        <end position="1017"/>
    </location>
</feature>
<feature type="compositionally biased region" description="Basic and acidic residues" evidence="1">
    <location>
        <begin position="1348"/>
        <end position="1365"/>
    </location>
</feature>